<evidence type="ECO:0000313" key="3">
    <source>
        <dbReference type="Proteomes" id="UP000254424"/>
    </source>
</evidence>
<gene>
    <name evidence="2" type="ORF">NCTC11155_03349</name>
</gene>
<keyword evidence="1" id="KW-0732">Signal</keyword>
<dbReference type="Gene3D" id="3.30.1330.60">
    <property type="entry name" value="OmpA-like domain"/>
    <property type="match status" value="1"/>
</dbReference>
<protein>
    <submittedName>
        <fullName evidence="2">OmpA family</fullName>
    </submittedName>
</protein>
<dbReference type="SUPFAM" id="SSF48452">
    <property type="entry name" value="TPR-like"/>
    <property type="match status" value="1"/>
</dbReference>
<dbReference type="STRING" id="483216.BACEGG_00535"/>
<proteinExistence type="predicted"/>
<feature type="chain" id="PRO_5016690935" evidence="1">
    <location>
        <begin position="21"/>
        <end position="454"/>
    </location>
</feature>
<organism evidence="2 3">
    <name type="scientific">Bacteroides eggerthii</name>
    <dbReference type="NCBI Taxonomy" id="28111"/>
    <lineage>
        <taxon>Bacteria</taxon>
        <taxon>Pseudomonadati</taxon>
        <taxon>Bacteroidota</taxon>
        <taxon>Bacteroidia</taxon>
        <taxon>Bacteroidales</taxon>
        <taxon>Bacteroidaceae</taxon>
        <taxon>Bacteroides</taxon>
    </lineage>
</organism>
<name>A0A380ZBV3_9BACE</name>
<dbReference type="InterPro" id="IPR036737">
    <property type="entry name" value="OmpA-like_sf"/>
</dbReference>
<dbReference type="AlphaFoldDB" id="A0A380ZBV3"/>
<feature type="signal peptide" evidence="1">
    <location>
        <begin position="1"/>
        <end position="20"/>
    </location>
</feature>
<accession>A0A380ZBV3</accession>
<dbReference type="RefSeq" id="WP_239463468.1">
    <property type="nucleotide sequence ID" value="NZ_CABKNQ010000020.1"/>
</dbReference>
<dbReference type="Proteomes" id="UP000254424">
    <property type="component" value="Unassembled WGS sequence"/>
</dbReference>
<reference evidence="2 3" key="1">
    <citation type="submission" date="2018-06" db="EMBL/GenBank/DDBJ databases">
        <authorList>
            <consortium name="Pathogen Informatics"/>
            <person name="Doyle S."/>
        </authorList>
    </citation>
    <scope>NUCLEOTIDE SEQUENCE [LARGE SCALE GENOMIC DNA]</scope>
    <source>
        <strain evidence="2 3">NCTC11155</strain>
    </source>
</reference>
<dbReference type="EMBL" id="UFSX01000002">
    <property type="protein sequence ID" value="SUV43940.1"/>
    <property type="molecule type" value="Genomic_DNA"/>
</dbReference>
<evidence type="ECO:0000313" key="2">
    <source>
        <dbReference type="EMBL" id="SUV43940.1"/>
    </source>
</evidence>
<dbReference type="InterPro" id="IPR011990">
    <property type="entry name" value="TPR-like_helical_dom_sf"/>
</dbReference>
<dbReference type="SUPFAM" id="SSF103088">
    <property type="entry name" value="OmpA-like"/>
    <property type="match status" value="1"/>
</dbReference>
<evidence type="ECO:0000256" key="1">
    <source>
        <dbReference type="SAM" id="SignalP"/>
    </source>
</evidence>
<sequence length="454" mass="50805">MKCSVLLCGLLLMQAVGLSAKEQVRLSADDVKMVRSEDCVRVSFRLNVGGLGRDYVLKVTPLLRGKGGQEACLPKLNYGSRRAQIVEWREGGMKKTQAVAPVYNKAGEELLYTYTLPYNDWMEGASLHLEAQSEGCCSKETLQSLRLLDNAMLATPAELFVPVVPRSEPVIPVVEQLAQENKFLGVWTGSVGTKEDIDRYKDEATLVVYFPVGSVRVVPEFENNRANLEHLLSVLDKIAEDKNSRIAKILVVGSASPDGSAELNARIAANRAQVLVDYITSRTRLSPSYFEVKNDQESWRFLRRLVADSDMDSRQQVLHIIDTAPVWDAKKKVGRLGLLMKLNGGKPYHYMKQHFFPKLRNAGYIKVFYEAQPDPELLSLNKAIDLLQAEQYAQALHTLQGNTHFRADNLRGVCHMMNGDTEKARTLFQKAVAAGDPQAAENLKQLEELLNRSR</sequence>
<dbReference type="GeneID" id="93071946"/>